<evidence type="ECO:0000313" key="2">
    <source>
        <dbReference type="EMBL" id="TKJ40601.1"/>
    </source>
</evidence>
<dbReference type="EMBL" id="NJBN01000004">
    <property type="protein sequence ID" value="TKJ40601.1"/>
    <property type="molecule type" value="Genomic_DNA"/>
</dbReference>
<reference evidence="2 3" key="1">
    <citation type="submission" date="2017-06" db="EMBL/GenBank/DDBJ databases">
        <title>Novel microbial phyla capable of carbon fixation and sulfur reduction in deep-sea sediments.</title>
        <authorList>
            <person name="Huang J."/>
            <person name="Baker B."/>
            <person name="Wang Y."/>
        </authorList>
    </citation>
    <scope>NUCLEOTIDE SEQUENCE [LARGE SCALE GENOMIC DNA]</scope>
    <source>
        <strain evidence="2">B3_LCP</strain>
    </source>
</reference>
<organism evidence="2 3">
    <name type="scientific">candidate division LCP-89 bacterium B3_LCP</name>
    <dbReference type="NCBI Taxonomy" id="2012998"/>
    <lineage>
        <taxon>Bacteria</taxon>
        <taxon>Pseudomonadati</taxon>
        <taxon>Bacteria division LCP-89</taxon>
    </lineage>
</organism>
<gene>
    <name evidence="2" type="ORF">CEE37_06455</name>
</gene>
<proteinExistence type="predicted"/>
<dbReference type="PANTHER" id="PTHR42754">
    <property type="entry name" value="ENDOGLUCANASE"/>
    <property type="match status" value="1"/>
</dbReference>
<sequence length="398" mass="43288">SAYVDMYLVKTDSLGDTLWTKTFGATWGWDECRSVQQTTDGGYILGGFAQFGPSGLDMYLVKTDSLGDTLWTKTFGGSDYDQCLSVQQTSDGGYILGGGTHSFGAGFLDMYLVKTDSLGDMLWTKTFGGIDDCCFSVQQTIDGGYILGGMTAFGAGWNDMYLVRLEAEGPPQVAVLLTPYNPPIQIPSGGGGFRLDFEIVNVGTAICNVDSWIDITLPGGYMCPIAERENLVIAAGGSISWEGLTQYVPGAALAGTYFYNAYVWERDTWEVYAEDHFPFVKLPGNDAPVHNFGWALFGWEDAVAPNLSSTTDECILCSAHPNPFNPQTHLSFTLPKAGDVSLVIYDVRGSEVARLIDRWSEAGEYSATFDGSQLSSGVYFARLQVNGFQQTKKLLLVK</sequence>
<dbReference type="Gene3D" id="2.60.40.4070">
    <property type="match status" value="1"/>
</dbReference>
<feature type="domain" description="Secretion system C-terminal sorting" evidence="1">
    <location>
        <begin position="321"/>
        <end position="395"/>
    </location>
</feature>
<evidence type="ECO:0000259" key="1">
    <source>
        <dbReference type="Pfam" id="PF18962"/>
    </source>
</evidence>
<evidence type="ECO:0000313" key="3">
    <source>
        <dbReference type="Proteomes" id="UP000319619"/>
    </source>
</evidence>
<protein>
    <recommendedName>
        <fullName evidence="1">Secretion system C-terminal sorting domain-containing protein</fullName>
    </recommendedName>
</protein>
<dbReference type="AlphaFoldDB" id="A0A532V079"/>
<dbReference type="Gene3D" id="2.60.40.3880">
    <property type="match status" value="1"/>
</dbReference>
<comment type="caution">
    <text evidence="2">The sequence shown here is derived from an EMBL/GenBank/DDBJ whole genome shotgun (WGS) entry which is preliminary data.</text>
</comment>
<dbReference type="Proteomes" id="UP000319619">
    <property type="component" value="Unassembled WGS sequence"/>
</dbReference>
<accession>A0A532V079</accession>
<dbReference type="Pfam" id="PF18962">
    <property type="entry name" value="Por_Secre_tail"/>
    <property type="match status" value="1"/>
</dbReference>
<dbReference type="PANTHER" id="PTHR42754:SF1">
    <property type="entry name" value="LIPOPROTEIN"/>
    <property type="match status" value="1"/>
</dbReference>
<dbReference type="InterPro" id="IPR026444">
    <property type="entry name" value="Secre_tail"/>
</dbReference>
<feature type="non-terminal residue" evidence="2">
    <location>
        <position position="1"/>
    </location>
</feature>
<dbReference type="NCBIfam" id="TIGR04183">
    <property type="entry name" value="Por_Secre_tail"/>
    <property type="match status" value="1"/>
</dbReference>
<name>A0A532V079_UNCL8</name>